<organism evidence="1 2">
    <name type="scientific">Trypanosoma rangeli</name>
    <dbReference type="NCBI Taxonomy" id="5698"/>
    <lineage>
        <taxon>Eukaryota</taxon>
        <taxon>Discoba</taxon>
        <taxon>Euglenozoa</taxon>
        <taxon>Kinetoplastea</taxon>
        <taxon>Metakinetoplastina</taxon>
        <taxon>Trypanosomatida</taxon>
        <taxon>Trypanosomatidae</taxon>
        <taxon>Trypanosoma</taxon>
        <taxon>Herpetosoma</taxon>
    </lineage>
</organism>
<gene>
    <name evidence="1" type="ORF">TraAM80_05280</name>
</gene>
<dbReference type="GeneID" id="40329213"/>
<sequence>MIAEPHSFSTGTRPRRQSRLPLFHELFVPSLSPLSPSSAPSFSASKPPNRFLVRNVRVDPPLGVSTDAPLFNQTGTEDDASPLGWLCHNLRLLEEGENAREKRRASMPEGSPQWPRYMFSPFCCGYIYDPSNDSKLAFVTPDNYCHLCHEPVDVAIRHCAWWDHVTRLVAIRLIAIHPRRWDSATLLHEAKGLLPAAVMAEPRPHPFLPLSATVDPDDSSLMDMRSCYVFERESVVRRAELAAILRVLCDANDADSCSDAEQRRQSIVPVLRESLVLSPNGSPAANLGERTFRAYISRQMSVALPPMAPEPTTRIQQRCWGRKNLEIMFDLLGVASLQRLVGAPSVAETKNEKATVLRQVIYELATALSEGDVVCAETPYAGLNCTPSTDAKVQTRLLVEMALQRLAHELIHLHTMLLMDQVYETYAKLGYPSEGMLEKSGFC</sequence>
<dbReference type="VEuPathDB" id="TriTrypDB:TRSC58_01960"/>
<protein>
    <submittedName>
        <fullName evidence="1">Uncharacterized protein</fullName>
    </submittedName>
</protein>
<dbReference type="OMA" id="RHCAWWD"/>
<dbReference type="EMBL" id="MKGL01000171">
    <property type="protein sequence ID" value="RNF04176.1"/>
    <property type="molecule type" value="Genomic_DNA"/>
</dbReference>
<dbReference type="Proteomes" id="UP000283634">
    <property type="component" value="Unassembled WGS sequence"/>
</dbReference>
<keyword evidence="2" id="KW-1185">Reference proteome</keyword>
<dbReference type="OrthoDB" id="250372at2759"/>
<proteinExistence type="predicted"/>
<accession>A0A3R7KLW2</accession>
<name>A0A3R7KLW2_TRYRA</name>
<dbReference type="CDD" id="cd23718">
    <property type="entry name" value="ZF_RNaseIII_KREPB9"/>
    <property type="match status" value="1"/>
</dbReference>
<dbReference type="AlphaFoldDB" id="A0A3R7KLW2"/>
<evidence type="ECO:0000313" key="2">
    <source>
        <dbReference type="Proteomes" id="UP000283634"/>
    </source>
</evidence>
<dbReference type="RefSeq" id="XP_029237949.1">
    <property type="nucleotide sequence ID" value="XM_029382166.1"/>
</dbReference>
<reference evidence="1 2" key="1">
    <citation type="journal article" date="2018" name="BMC Genomics">
        <title>Genomic comparison of Trypanosoma conorhini and Trypanosoma rangeli to Trypanosoma cruzi strains of high and low virulence.</title>
        <authorList>
            <person name="Bradwell K.R."/>
            <person name="Koparde V.N."/>
            <person name="Matveyev A.V."/>
            <person name="Serrano M.G."/>
            <person name="Alves J.M."/>
            <person name="Parikh H."/>
            <person name="Huang B."/>
            <person name="Lee V."/>
            <person name="Espinosa-Alvarez O."/>
            <person name="Ortiz P.A."/>
            <person name="Costa-Martins A.G."/>
            <person name="Teixeira M.M."/>
            <person name="Buck G.A."/>
        </authorList>
    </citation>
    <scope>NUCLEOTIDE SEQUENCE [LARGE SCALE GENOMIC DNA]</scope>
    <source>
        <strain evidence="1 2">AM80</strain>
    </source>
</reference>
<comment type="caution">
    <text evidence="1">The sequence shown here is derived from an EMBL/GenBank/DDBJ whole genome shotgun (WGS) entry which is preliminary data.</text>
</comment>
<evidence type="ECO:0000313" key="1">
    <source>
        <dbReference type="EMBL" id="RNF04176.1"/>
    </source>
</evidence>